<dbReference type="InterPro" id="IPR011322">
    <property type="entry name" value="N-reg_PII-like_a/b"/>
</dbReference>
<dbReference type="RefSeq" id="WP_393165593.1">
    <property type="nucleotide sequence ID" value="NZ_JBICRM010000008.1"/>
</dbReference>
<name>A0ABW7AAX9_9ACTN</name>
<dbReference type="Pfam" id="PF03091">
    <property type="entry name" value="CutA1"/>
    <property type="match status" value="1"/>
</dbReference>
<sequence>MAEFIEVHITIEGHEKASRLAHSLLHTGLAASIDIGEVTRLIRRENGIEEASAWQLAVITTASQLAAIEQHVGENHRDEEIPILALPTSSGNQAQLDWLRDQANRDRR</sequence>
<gene>
    <name evidence="2" type="primary">cutA</name>
    <name evidence="2" type="ORF">ACFLIM_14995</name>
</gene>
<accession>A0ABW7AAX9</accession>
<keyword evidence="3" id="KW-1185">Reference proteome</keyword>
<evidence type="ECO:0000256" key="1">
    <source>
        <dbReference type="ARBA" id="ARBA00010169"/>
    </source>
</evidence>
<dbReference type="InterPro" id="IPR004323">
    <property type="entry name" value="Ion_tolerance_CutA"/>
</dbReference>
<dbReference type="EMBL" id="JBICRM010000008">
    <property type="protein sequence ID" value="MFG1704495.1"/>
    <property type="molecule type" value="Genomic_DNA"/>
</dbReference>
<evidence type="ECO:0000313" key="3">
    <source>
        <dbReference type="Proteomes" id="UP001603978"/>
    </source>
</evidence>
<protein>
    <submittedName>
        <fullName evidence="2">Divalent cation tolerance protein CutA</fullName>
    </submittedName>
</protein>
<dbReference type="Proteomes" id="UP001603978">
    <property type="component" value="Unassembled WGS sequence"/>
</dbReference>
<organism evidence="2 3">
    <name type="scientific">Nonomuraea marmarensis</name>
    <dbReference type="NCBI Taxonomy" id="3351344"/>
    <lineage>
        <taxon>Bacteria</taxon>
        <taxon>Bacillati</taxon>
        <taxon>Actinomycetota</taxon>
        <taxon>Actinomycetes</taxon>
        <taxon>Streptosporangiales</taxon>
        <taxon>Streptosporangiaceae</taxon>
        <taxon>Nonomuraea</taxon>
    </lineage>
</organism>
<comment type="similarity">
    <text evidence="1">Belongs to the CutA family.</text>
</comment>
<comment type="caution">
    <text evidence="2">The sequence shown here is derived from an EMBL/GenBank/DDBJ whole genome shotgun (WGS) entry which is preliminary data.</text>
</comment>
<proteinExistence type="inferred from homology"/>
<reference evidence="2 3" key="1">
    <citation type="submission" date="2024-10" db="EMBL/GenBank/DDBJ databases">
        <authorList>
            <person name="Topkara A.R."/>
            <person name="Saygin H."/>
        </authorList>
    </citation>
    <scope>NUCLEOTIDE SEQUENCE [LARGE SCALE GENOMIC DNA]</scope>
    <source>
        <strain evidence="2 3">M3C6</strain>
    </source>
</reference>
<evidence type="ECO:0000313" key="2">
    <source>
        <dbReference type="EMBL" id="MFG1704495.1"/>
    </source>
</evidence>
<dbReference type="Gene3D" id="3.30.70.120">
    <property type="match status" value="1"/>
</dbReference>
<dbReference type="SUPFAM" id="SSF54913">
    <property type="entry name" value="GlnB-like"/>
    <property type="match status" value="1"/>
</dbReference>
<dbReference type="InterPro" id="IPR015867">
    <property type="entry name" value="N-reg_PII/ATP_PRibTrfase_C"/>
</dbReference>